<evidence type="ECO:0000256" key="4">
    <source>
        <dbReference type="ARBA" id="ARBA00023134"/>
    </source>
</evidence>
<gene>
    <name evidence="5" type="ORF">B2A_01757</name>
</gene>
<sequence>TAGYDATVVNLDPGNDTADYEPDVDIRDWVRLPEIMSEYGLGPNGAQVAAADMIALKIFEVKQALQGYRSDFVLLDTPGQIELFAFREASKAMVEALGTDRAMIAFLIDPGLARSPSGFVSLVMLSATVEFRFRLPMALLLSKSDTLTPDAAE</sequence>
<feature type="non-terminal residue" evidence="5">
    <location>
        <position position="1"/>
    </location>
</feature>
<dbReference type="InterPro" id="IPR004130">
    <property type="entry name" value="Gpn"/>
</dbReference>
<keyword evidence="4" id="KW-0342">GTP-binding</keyword>
<comment type="similarity">
    <text evidence="1">Belongs to the GPN-loop GTPase family.</text>
</comment>
<dbReference type="InterPro" id="IPR027417">
    <property type="entry name" value="P-loop_NTPase"/>
</dbReference>
<dbReference type="PANTHER" id="PTHR21231:SF8">
    <property type="entry name" value="GPN-LOOP GTPASE 1"/>
    <property type="match status" value="1"/>
</dbReference>
<protein>
    <submittedName>
        <fullName evidence="5">GTPase</fullName>
    </submittedName>
</protein>
<dbReference type="GO" id="GO:0005525">
    <property type="term" value="F:GTP binding"/>
    <property type="evidence" value="ECO:0007669"/>
    <property type="project" value="UniProtKB-KW"/>
</dbReference>
<dbReference type="EMBL" id="AUZZ01001260">
    <property type="protein sequence ID" value="EQD65003.1"/>
    <property type="molecule type" value="Genomic_DNA"/>
</dbReference>
<dbReference type="Pfam" id="PF03029">
    <property type="entry name" value="ATP_bind_1"/>
    <property type="match status" value="1"/>
</dbReference>
<evidence type="ECO:0000313" key="5">
    <source>
        <dbReference type="EMBL" id="EQD65003.1"/>
    </source>
</evidence>
<accession>T1B978</accession>
<dbReference type="AlphaFoldDB" id="T1B978"/>
<comment type="caution">
    <text evidence="5">The sequence shown here is derived from an EMBL/GenBank/DDBJ whole genome shotgun (WGS) entry which is preliminary data.</text>
</comment>
<organism evidence="5">
    <name type="scientific">mine drainage metagenome</name>
    <dbReference type="NCBI Taxonomy" id="410659"/>
    <lineage>
        <taxon>unclassified sequences</taxon>
        <taxon>metagenomes</taxon>
        <taxon>ecological metagenomes</taxon>
    </lineage>
</organism>
<keyword evidence="3" id="KW-0378">Hydrolase</keyword>
<dbReference type="GO" id="GO:0003924">
    <property type="term" value="F:GTPase activity"/>
    <property type="evidence" value="ECO:0007669"/>
    <property type="project" value="TreeGrafter"/>
</dbReference>
<proteinExistence type="inferred from homology"/>
<evidence type="ECO:0000256" key="1">
    <source>
        <dbReference type="ARBA" id="ARBA00005290"/>
    </source>
</evidence>
<name>T1B978_9ZZZZ</name>
<evidence type="ECO:0000256" key="3">
    <source>
        <dbReference type="ARBA" id="ARBA00022801"/>
    </source>
</evidence>
<dbReference type="Gene3D" id="3.40.50.300">
    <property type="entry name" value="P-loop containing nucleotide triphosphate hydrolases"/>
    <property type="match status" value="1"/>
</dbReference>
<dbReference type="SUPFAM" id="SSF52540">
    <property type="entry name" value="P-loop containing nucleoside triphosphate hydrolases"/>
    <property type="match status" value="1"/>
</dbReference>
<dbReference type="PANTHER" id="PTHR21231">
    <property type="entry name" value="XPA-BINDING PROTEIN 1-RELATED"/>
    <property type="match status" value="1"/>
</dbReference>
<reference evidence="5" key="1">
    <citation type="submission" date="2013-08" db="EMBL/GenBank/DDBJ databases">
        <authorList>
            <person name="Mendez C."/>
            <person name="Richter M."/>
            <person name="Ferrer M."/>
            <person name="Sanchez J."/>
        </authorList>
    </citation>
    <scope>NUCLEOTIDE SEQUENCE</scope>
</reference>
<evidence type="ECO:0000256" key="2">
    <source>
        <dbReference type="ARBA" id="ARBA00022741"/>
    </source>
</evidence>
<reference evidence="5" key="2">
    <citation type="journal article" date="2014" name="ISME J.">
        <title>Microbial stratification in low pH oxic and suboxic macroscopic growths along an acid mine drainage.</title>
        <authorList>
            <person name="Mendez-Garcia C."/>
            <person name="Mesa V."/>
            <person name="Sprenger R.R."/>
            <person name="Richter M."/>
            <person name="Diez M.S."/>
            <person name="Solano J."/>
            <person name="Bargiela R."/>
            <person name="Golyshina O.V."/>
            <person name="Manteca A."/>
            <person name="Ramos J.L."/>
            <person name="Gallego J.R."/>
            <person name="Llorente I."/>
            <person name="Martins Dos Santos V.A."/>
            <person name="Jensen O.N."/>
            <person name="Pelaez A.I."/>
            <person name="Sanchez J."/>
            <person name="Ferrer M."/>
        </authorList>
    </citation>
    <scope>NUCLEOTIDE SEQUENCE</scope>
</reference>
<keyword evidence="2" id="KW-0547">Nucleotide-binding</keyword>